<gene>
    <name evidence="3" type="primary">PmUG01_11023300</name>
    <name evidence="2" type="ORF">PMALA_017150</name>
    <name evidence="3" type="ORF">PMUG01_11023300</name>
</gene>
<name>A0A1A8W6F4_PLAMA</name>
<evidence type="ECO:0000313" key="4">
    <source>
        <dbReference type="Proteomes" id="UP000078597"/>
    </source>
</evidence>
<dbReference type="OMA" id="NIEFMHL"/>
<dbReference type="GeneID" id="39869693"/>
<dbReference type="EMBL" id="FLQW01000916">
    <property type="protein sequence ID" value="SBS86733.1"/>
    <property type="molecule type" value="Genomic_DNA"/>
</dbReference>
<evidence type="ECO:0000313" key="2">
    <source>
        <dbReference type="EMBL" id="SBS86733.1"/>
    </source>
</evidence>
<reference evidence="4" key="2">
    <citation type="submission" date="2016-05" db="EMBL/GenBank/DDBJ databases">
        <authorList>
            <person name="Naeem Raeece"/>
        </authorList>
    </citation>
    <scope>NUCLEOTIDE SEQUENCE [LARGE SCALE GENOMIC DNA]</scope>
</reference>
<protein>
    <submittedName>
        <fullName evidence="2">Uncharacterized protein</fullName>
    </submittedName>
</protein>
<dbReference type="VEuPathDB" id="PlasmoDB:PmUG01_11023300"/>
<dbReference type="OrthoDB" id="376529at2759"/>
<dbReference type="PANTHER" id="PTHR42264">
    <property type="entry name" value="EPHRIN_REC_LIKE DOMAIN-CONTAINING PROTEIN"/>
    <property type="match status" value="1"/>
</dbReference>
<dbReference type="Proteomes" id="UP000219813">
    <property type="component" value="Chromosome 11"/>
</dbReference>
<evidence type="ECO:0000313" key="3">
    <source>
        <dbReference type="EMBL" id="SCO92982.1"/>
    </source>
</evidence>
<dbReference type="RefSeq" id="XP_028862422.1">
    <property type="nucleotide sequence ID" value="XM_029005876.1"/>
</dbReference>
<organism evidence="2 4">
    <name type="scientific">Plasmodium malariae</name>
    <dbReference type="NCBI Taxonomy" id="5858"/>
    <lineage>
        <taxon>Eukaryota</taxon>
        <taxon>Sar</taxon>
        <taxon>Alveolata</taxon>
        <taxon>Apicomplexa</taxon>
        <taxon>Aconoidasida</taxon>
        <taxon>Haemosporida</taxon>
        <taxon>Plasmodiidae</taxon>
        <taxon>Plasmodium</taxon>
        <taxon>Plasmodium (Plasmodium)</taxon>
    </lineage>
</organism>
<evidence type="ECO:0000313" key="5">
    <source>
        <dbReference type="Proteomes" id="UP000219813"/>
    </source>
</evidence>
<dbReference type="Proteomes" id="UP000078597">
    <property type="component" value="Unassembled WGS sequence"/>
</dbReference>
<evidence type="ECO:0000256" key="1">
    <source>
        <dbReference type="SAM" id="MobiDB-lite"/>
    </source>
</evidence>
<reference evidence="2" key="1">
    <citation type="submission" date="2016-05" db="EMBL/GenBank/DDBJ databases">
        <authorList>
            <person name="Lavstsen T."/>
            <person name="Jespersen J.S."/>
        </authorList>
    </citation>
    <scope>NUCLEOTIDE SEQUENCE [LARGE SCALE GENOMIC DNA]</scope>
</reference>
<dbReference type="EMBL" id="LT594632">
    <property type="protein sequence ID" value="SCO92982.1"/>
    <property type="molecule type" value="Genomic_DNA"/>
</dbReference>
<keyword evidence="5" id="KW-1185">Reference proteome</keyword>
<reference evidence="3 5" key="3">
    <citation type="submission" date="2016-06" db="EMBL/GenBank/DDBJ databases">
        <authorList>
            <consortium name="Pathogen Informatics"/>
        </authorList>
    </citation>
    <scope>NUCLEOTIDE SEQUENCE [LARGE SCALE GENOMIC DNA]</scope>
</reference>
<sequence>MDTLIKINDKLFIDLNNYHEKVDDTEDLNIFETNHGESVRDKKNDAGFSYKMEIKKQVDIFTDLVKEKNINYDISRKFKDNNLDIIKTIKAINNSYIKNEEFHFTRLMMLICLKNYIFEFVNKYLKNLIRNYEEDKYKKEIKNFNSLIHSKDNVELDKHTWNNGGKNKEETENAECTQTNFLVITFLSKSIIENYTLLENLEKTSKHLKEEEWTYLKEKILLLIKNSCIINDKGSDNFTTFVKMINKDMYKSFKRYKSIIEMKKFNICLYFIDIFFSIFLIDYPYKWHNVLGNIFDTFKFISFIKNNDFRNVLNTDYNSTIYYIMDLSGHNDSVNEIKYEENSEKKDNYSMVIQFQNFYSLMFLMNKMLKKYIPRTHKSNYYSVIYHNYFISYINNSNKNLLQIEDYSDLKIPCENLLLGFEDIIKIFFPFFNRLLYSLLKFNNNIYIIFITKKIVKFLYKTLVCHFISLPEGVLDNELEILFTNIMEIIDINLHEYVNNLYFVNVNINTNELYNNERSISVSKITEESSYENLSKFIHNKRNHLDKLFLIYILKSKKWCLKILNLFLYRSINYEEMNDTWKMILKHFENKYIIFLEKISVLILKITINTTCTDEERMNYNKLFWYIKYIIDYTDYLKFSDKCLSLSVNYLCMIISLDNLRAFVKQNILSEIFLRCLFFHINSSSHIECIDNFFTSSAGQKESLLFDNLKFERYIICFEKIPLFRKYLLDYYDDTKSKNILKKYVNYIIFLFCELLEKYFYDIIFDLDKNVKDHLRTCLVIQNEYMHLLYPEMFLKKELDFSNEEIEICGYKNVNFLINSEVCMRTENYKIHIKNIIDYISKIIQNHMKENKIEYNFDFTSFYMSNCDTFNSLLFIIKNLPLYKYSQDELIFKDLYSVQNEHNLNYSCLIMNDISLYKYFSLFMFLTYYKYLFIKKVLENIINQKVLLDNMNDSYRRRIDKEDLTTDHYIEEYYKNKCSYISYFNNDANEISQFESITDDFKIKDKSFFLNYMLVNLLHPYSNNLKRVVMWMLKEYINMTRFSDNVLQFFFYISFINLFYFEKHLKFRSFDTLVNLMYKYGIPREIFYNDYREIFIFLFFQLLILFIKNESTSCDNIFYWDNININLSENYEKIYLLKCLREDNIDCNYYSDVRSKICKNYLYNQVNCFTDFFINDVLYNNFHFYMEKMEESNLNQFLNFISMFYQNEINNNIILFINLLNESLLDVTSSPLLGNDKGYSFLRTLKFFSFFLEHYKNASSTQDVLIIKILQNDSFIVYFKHIIRRVKNNELNEEILNEIYYILYIFTKNSLFNYKIFWFYFLYSLAHISNDLNIFHLREINKIEKIPNIPMYVMQFFSNVIKRDVFYVFFSLAEEKTFRINNSNISLIEILRKISLLLICLSDENINEQNFCNNSTIHICGLYLYNSLLSYLFSLLTKNKILFTHLFWSKLRKAYNIIQDDQTELSDIDDTGSNYSFKKFDEAKSGDRNFNTKEFIFKDTEFLFESIGEADIDAGMEEDLDVDVGEGAYVEMEEEDKQMSLQGYVYRNSSSSSKNAKRFSRDSAFEKSELYDTLNEISADKNEIIKNEVLFYRHIKNYFLNKKKNMTRRKRKLSHNYNSSNNNMHNHRLDAMDNDKEKKIVKLLNTIYFNIFLLKDKKEEHIRKLLKTLKCVNNNLLLNSSENEYNVYTMLLMIQKKRYIYQSFSMYLFLDIQDFFTILVDEHIFTSIIDEWLNDIFYIYQNSDDLKYFILAYCNILIYLCMYKQKREMVSLRSKVHTNNNNNERKSNNNNNNNNDDDDNYGADYGDREKGFCFLKGEINSINNLDKIIRDIDMEYFNEYAIEQLGERLHKIINAIVNVVLMLPIPYKDNVKVFNKNVLRRLAPICGEGDNIEHNNLLKFNSENSMNDRRSSNFKEIHFNDLLQNIEFMHVNNYEQKFYERKHNSLEHFYNNVVHINKSDDLKLYDKNISVNYYFQNNMNDDFVNRLISECNCEHFQIFIYVRKAFSLLTQEIISNENLINIIGCSDKYYNFINIIRLDI</sequence>
<proteinExistence type="predicted"/>
<feature type="region of interest" description="Disordered" evidence="1">
    <location>
        <begin position="1778"/>
        <end position="1801"/>
    </location>
</feature>
<accession>A0A1A8W6F4</accession>
<dbReference type="KEGG" id="pmal:PMUG01_11023300"/>